<dbReference type="GO" id="GO:0051321">
    <property type="term" value="P:meiotic cell cycle"/>
    <property type="evidence" value="ECO:0007669"/>
    <property type="project" value="TreeGrafter"/>
</dbReference>
<dbReference type="InterPro" id="IPR042241">
    <property type="entry name" value="GCP_C_sf"/>
</dbReference>
<evidence type="ECO:0000256" key="4">
    <source>
        <dbReference type="ARBA" id="ARBA00022701"/>
    </source>
</evidence>
<evidence type="ECO:0000259" key="9">
    <source>
        <dbReference type="Pfam" id="PF17681"/>
    </source>
</evidence>
<evidence type="ECO:0000256" key="7">
    <source>
        <dbReference type="SAM" id="MobiDB-lite"/>
    </source>
</evidence>
<keyword evidence="4 6" id="KW-0493">Microtubule</keyword>
<keyword evidence="11" id="KW-1185">Reference proteome</keyword>
<dbReference type="GO" id="GO:0000278">
    <property type="term" value="P:mitotic cell cycle"/>
    <property type="evidence" value="ECO:0007669"/>
    <property type="project" value="TreeGrafter"/>
</dbReference>
<protein>
    <recommendedName>
        <fullName evidence="6">Spindle pole body component</fullName>
    </recommendedName>
</protein>
<dbReference type="GO" id="GO:0007020">
    <property type="term" value="P:microtubule nucleation"/>
    <property type="evidence" value="ECO:0007669"/>
    <property type="project" value="InterPro"/>
</dbReference>
<evidence type="ECO:0000256" key="5">
    <source>
        <dbReference type="ARBA" id="ARBA00023212"/>
    </source>
</evidence>
<evidence type="ECO:0000256" key="1">
    <source>
        <dbReference type="ARBA" id="ARBA00004267"/>
    </source>
</evidence>
<dbReference type="AlphaFoldDB" id="A0A9P4T4M4"/>
<dbReference type="GO" id="GO:0005874">
    <property type="term" value="C:microtubule"/>
    <property type="evidence" value="ECO:0007669"/>
    <property type="project" value="UniProtKB-KW"/>
</dbReference>
<feature type="domain" description="Gamma tubulin complex component C-terminal" evidence="8">
    <location>
        <begin position="321"/>
        <end position="748"/>
    </location>
</feature>
<feature type="domain" description="Gamma tubulin complex component protein N-terminal" evidence="9">
    <location>
        <begin position="2"/>
        <end position="314"/>
    </location>
</feature>
<dbReference type="EMBL" id="SWKU01000040">
    <property type="protein sequence ID" value="KAF2994498.1"/>
    <property type="molecule type" value="Genomic_DNA"/>
</dbReference>
<dbReference type="PANTHER" id="PTHR19302:SF27">
    <property type="entry name" value="GAMMA-TUBULIN COMPLEX COMPONENT 4"/>
    <property type="match status" value="1"/>
</dbReference>
<evidence type="ECO:0000313" key="10">
    <source>
        <dbReference type="EMBL" id="KAF2994498.1"/>
    </source>
</evidence>
<dbReference type="Gene3D" id="1.20.120.1900">
    <property type="entry name" value="Gamma-tubulin complex, C-terminal domain"/>
    <property type="match status" value="1"/>
</dbReference>
<dbReference type="GO" id="GO:0051011">
    <property type="term" value="F:microtubule minus-end binding"/>
    <property type="evidence" value="ECO:0007669"/>
    <property type="project" value="TreeGrafter"/>
</dbReference>
<dbReference type="Pfam" id="PF04130">
    <property type="entry name" value="GCP_C_terminal"/>
    <property type="match status" value="1"/>
</dbReference>
<comment type="caution">
    <text evidence="10">The sequence shown here is derived from an EMBL/GenBank/DDBJ whole genome shotgun (WGS) entry which is preliminary data.</text>
</comment>
<dbReference type="GO" id="GO:0051225">
    <property type="term" value="P:spindle assembly"/>
    <property type="evidence" value="ECO:0007669"/>
    <property type="project" value="TreeGrafter"/>
</dbReference>
<dbReference type="Proteomes" id="UP000801428">
    <property type="component" value="Unassembled WGS sequence"/>
</dbReference>
<dbReference type="InterPro" id="IPR007259">
    <property type="entry name" value="GCP"/>
</dbReference>
<evidence type="ECO:0000259" key="8">
    <source>
        <dbReference type="Pfam" id="PF04130"/>
    </source>
</evidence>
<proteinExistence type="inferred from homology"/>
<keyword evidence="5 6" id="KW-0206">Cytoskeleton</keyword>
<comment type="subcellular location">
    <subcellularLocation>
        <location evidence="1 6">Cytoplasm</location>
        <location evidence="1 6">Cytoskeleton</location>
        <location evidence="1 6">Microtubule organizing center</location>
    </subcellularLocation>
</comment>
<dbReference type="GO" id="GO:0000922">
    <property type="term" value="C:spindle pole"/>
    <property type="evidence" value="ECO:0007669"/>
    <property type="project" value="InterPro"/>
</dbReference>
<evidence type="ECO:0000256" key="3">
    <source>
        <dbReference type="ARBA" id="ARBA00022490"/>
    </source>
</evidence>
<feature type="region of interest" description="Disordered" evidence="7">
    <location>
        <begin position="573"/>
        <end position="606"/>
    </location>
</feature>
<dbReference type="GO" id="GO:0043015">
    <property type="term" value="F:gamma-tubulin binding"/>
    <property type="evidence" value="ECO:0007669"/>
    <property type="project" value="InterPro"/>
</dbReference>
<dbReference type="Pfam" id="PF17681">
    <property type="entry name" value="GCP_N_terminal"/>
    <property type="match status" value="1"/>
</dbReference>
<gene>
    <name evidence="10" type="ORF">E8E13_002303</name>
</gene>
<dbReference type="GO" id="GO:0044732">
    <property type="term" value="C:mitotic spindle pole body"/>
    <property type="evidence" value="ECO:0007669"/>
    <property type="project" value="TreeGrafter"/>
</dbReference>
<comment type="similarity">
    <text evidence="2 6">Belongs to the TUBGCP family.</text>
</comment>
<dbReference type="InterPro" id="IPR041470">
    <property type="entry name" value="GCP_N"/>
</dbReference>
<evidence type="ECO:0000256" key="6">
    <source>
        <dbReference type="RuleBase" id="RU363050"/>
    </source>
</evidence>
<evidence type="ECO:0000256" key="2">
    <source>
        <dbReference type="ARBA" id="ARBA00010337"/>
    </source>
</evidence>
<dbReference type="GO" id="GO:0031122">
    <property type="term" value="P:cytoplasmic microtubule organization"/>
    <property type="evidence" value="ECO:0007669"/>
    <property type="project" value="TreeGrafter"/>
</dbReference>
<keyword evidence="3 6" id="KW-0963">Cytoplasm</keyword>
<dbReference type="GO" id="GO:0000930">
    <property type="term" value="C:gamma-tubulin complex"/>
    <property type="evidence" value="ECO:0007669"/>
    <property type="project" value="TreeGrafter"/>
</dbReference>
<sequence>MLHEILLSLSGHPSALFDAHQGSTHVTSTTSRLLSPPEAELLASIGHLSRVHRRTRDHVAKVANSHPSTVCRAVGTAVTSYHLDNFQSKILEVESQVLTQDASTVGAYNIVPLASIASQFSGWVRLMDWLWNISNFMLPSGQSSGGEKGGQKTACGSELIDKLRTEAQTGYPDIEEAAQYLSKVAETAWLRQLSTWLLYGRLPSFGAADFFIAQGDEDSNESAFVIRNKLLPKFVSRQTALSIMFVGKSLNQIRSLPSASKMRAATTQISELELLPVHVQHLSQVTAPISSAKLSEVVANIRTSLSRNLLQHLLPREKIVETLNVLHQFFLLGRGEFAMVLIAEADEKLASRHRGPQSTKLGQSIKGLLLKEAEINQTLARSISVLSSLGGEDDHTDDILDAASDILHLDVHSASGHRPGTPGRAKDSESALPHIPNMSFDELLLSVPVSLSMDILSPLDLFITKADVDVYSSINDYLLAVRRAHLHLAQLWRHSTIRREHPAPPGYQYSNSSHGKEILKRRRQRTNQRARKMRNIWATCRAAIFFLAESEAYFQGEVVQESFKGFLRWVQGPKKNPTSETRPTTPDRPPTRGAEDTSMDNGAQQQHDPEALAFAHRHFLASIAYSLLITDGAFTKLLRTLCTHVDDLVGHVTRLQLIQQNLDLQDDEGVEDFSQNYRKEEADVSLEMDRARRRLDSDLKGLVERLREIDSERIGASGPRPVNALDDDDNRYEPLRVGGIDRLLMKLDWGVEEADEEHEDLL</sequence>
<reference evidence="10" key="1">
    <citation type="submission" date="2019-04" db="EMBL/GenBank/DDBJ databases">
        <title>Sequencing of skin fungus with MAO and IRED activity.</title>
        <authorList>
            <person name="Marsaioli A.J."/>
            <person name="Bonatto J.M.C."/>
            <person name="Reis Junior O."/>
        </authorList>
    </citation>
    <scope>NUCLEOTIDE SEQUENCE</scope>
    <source>
        <strain evidence="10">30M1</strain>
    </source>
</reference>
<name>A0A9P4T4M4_CURKU</name>
<dbReference type="PANTHER" id="PTHR19302">
    <property type="entry name" value="GAMMA TUBULIN COMPLEX PROTEIN"/>
    <property type="match status" value="1"/>
</dbReference>
<organism evidence="10 11">
    <name type="scientific">Curvularia kusanoi</name>
    <name type="common">Cochliobolus kusanoi</name>
    <dbReference type="NCBI Taxonomy" id="90978"/>
    <lineage>
        <taxon>Eukaryota</taxon>
        <taxon>Fungi</taxon>
        <taxon>Dikarya</taxon>
        <taxon>Ascomycota</taxon>
        <taxon>Pezizomycotina</taxon>
        <taxon>Dothideomycetes</taxon>
        <taxon>Pleosporomycetidae</taxon>
        <taxon>Pleosporales</taxon>
        <taxon>Pleosporineae</taxon>
        <taxon>Pleosporaceae</taxon>
        <taxon>Curvularia</taxon>
    </lineage>
</organism>
<dbReference type="OrthoDB" id="78652at2759"/>
<accession>A0A9P4T4M4</accession>
<evidence type="ECO:0000313" key="11">
    <source>
        <dbReference type="Proteomes" id="UP000801428"/>
    </source>
</evidence>
<dbReference type="InterPro" id="IPR040457">
    <property type="entry name" value="GCP_C"/>
</dbReference>